<dbReference type="EMBL" id="PGTY01000002">
    <property type="protein sequence ID" value="PJI86161.1"/>
    <property type="molecule type" value="Genomic_DNA"/>
</dbReference>
<dbReference type="RefSeq" id="WP_100368480.1">
    <property type="nucleotide sequence ID" value="NZ_PGTY01000002.1"/>
</dbReference>
<dbReference type="AlphaFoldDB" id="A0A2M8W5G0"/>
<sequence>MYPIIRVIKEVLRARRMPPLHALDSHVSYHRCWPQDIDQYMEMNNGRILSILDIGRTGLAQRVGLLGALTKNRWGLTIAGSSARYRKRIRPFVKFRMVSKAVGWSERFFYMEQTIWIGDECAVQVLYRSAVTDKNGIVNPALVFAAVGMDQPSPEKPAWVQAWIDADNTRPWPPTDNGTS</sequence>
<dbReference type="InterPro" id="IPR029069">
    <property type="entry name" value="HotDog_dom_sf"/>
</dbReference>
<dbReference type="Pfam" id="PF13279">
    <property type="entry name" value="4HBT_2"/>
    <property type="match status" value="1"/>
</dbReference>
<comment type="caution">
    <text evidence="1">The sequence shown here is derived from an EMBL/GenBank/DDBJ whole genome shotgun (WGS) entry which is preliminary data.</text>
</comment>
<protein>
    <submittedName>
        <fullName evidence="1">Acyl-CoA thioesterase FadM</fullName>
    </submittedName>
</protein>
<dbReference type="Proteomes" id="UP000228531">
    <property type="component" value="Unassembled WGS sequence"/>
</dbReference>
<dbReference type="Gene3D" id="3.10.129.10">
    <property type="entry name" value="Hotdog Thioesterase"/>
    <property type="match status" value="1"/>
</dbReference>
<proteinExistence type="predicted"/>
<accession>A0A2M8W5G0</accession>
<dbReference type="CDD" id="cd00586">
    <property type="entry name" value="4HBT"/>
    <property type="match status" value="1"/>
</dbReference>
<keyword evidence="2" id="KW-1185">Reference proteome</keyword>
<evidence type="ECO:0000313" key="2">
    <source>
        <dbReference type="Proteomes" id="UP000228531"/>
    </source>
</evidence>
<dbReference type="InterPro" id="IPR051490">
    <property type="entry name" value="THEM6_lcsJ_thioesterase"/>
</dbReference>
<name>A0A2M8W5G0_9RHOB</name>
<reference evidence="1 2" key="1">
    <citation type="submission" date="2017-11" db="EMBL/GenBank/DDBJ databases">
        <title>Genomic Encyclopedia of Archaeal and Bacterial Type Strains, Phase II (KMG-II): From Individual Species to Whole Genera.</title>
        <authorList>
            <person name="Goeker M."/>
        </authorList>
    </citation>
    <scope>NUCLEOTIDE SEQUENCE [LARGE SCALE GENOMIC DNA]</scope>
    <source>
        <strain evidence="1 2">DSM 29128</strain>
    </source>
</reference>
<dbReference type="PANTHER" id="PTHR12475">
    <property type="match status" value="1"/>
</dbReference>
<dbReference type="SUPFAM" id="SSF54637">
    <property type="entry name" value="Thioesterase/thiol ester dehydrase-isomerase"/>
    <property type="match status" value="1"/>
</dbReference>
<organism evidence="1 2">
    <name type="scientific">Yoonia maricola</name>
    <dbReference type="NCBI Taxonomy" id="420999"/>
    <lineage>
        <taxon>Bacteria</taxon>
        <taxon>Pseudomonadati</taxon>
        <taxon>Pseudomonadota</taxon>
        <taxon>Alphaproteobacteria</taxon>
        <taxon>Rhodobacterales</taxon>
        <taxon>Paracoccaceae</taxon>
        <taxon>Yoonia</taxon>
    </lineage>
</organism>
<dbReference type="OrthoDB" id="3727779at2"/>
<dbReference type="PANTHER" id="PTHR12475:SF4">
    <property type="entry name" value="PROTEIN THEM6"/>
    <property type="match status" value="1"/>
</dbReference>
<gene>
    <name evidence="1" type="ORF">BC777_2520</name>
</gene>
<evidence type="ECO:0000313" key="1">
    <source>
        <dbReference type="EMBL" id="PJI86161.1"/>
    </source>
</evidence>